<keyword evidence="4 10" id="KW-0808">Transferase</keyword>
<keyword evidence="2" id="KW-1003">Cell membrane</keyword>
<dbReference type="Proteomes" id="UP000595564">
    <property type="component" value="Chromosome"/>
</dbReference>
<gene>
    <name evidence="10" type="primary">arnT</name>
    <name evidence="10" type="ORF">TTHT_0704</name>
</gene>
<feature type="transmembrane region" description="Helical" evidence="8">
    <location>
        <begin position="389"/>
        <end position="407"/>
    </location>
</feature>
<keyword evidence="5 8" id="KW-0812">Transmembrane</keyword>
<accession>A0A7R6PQ27</accession>
<evidence type="ECO:0000256" key="8">
    <source>
        <dbReference type="SAM" id="Phobius"/>
    </source>
</evidence>
<dbReference type="AlphaFoldDB" id="A0A7R6PQ27"/>
<feature type="transmembrane region" description="Helical" evidence="8">
    <location>
        <begin position="163"/>
        <end position="192"/>
    </location>
</feature>
<evidence type="ECO:0000256" key="3">
    <source>
        <dbReference type="ARBA" id="ARBA00022676"/>
    </source>
</evidence>
<feature type="transmembrane region" description="Helical" evidence="8">
    <location>
        <begin position="204"/>
        <end position="226"/>
    </location>
</feature>
<dbReference type="PANTHER" id="PTHR33908">
    <property type="entry name" value="MANNOSYLTRANSFERASE YKCB-RELATED"/>
    <property type="match status" value="1"/>
</dbReference>
<comment type="subcellular location">
    <subcellularLocation>
        <location evidence="1">Cell membrane</location>
        <topology evidence="1">Multi-pass membrane protein</topology>
    </subcellularLocation>
</comment>
<proteinExistence type="predicted"/>
<dbReference type="GO" id="GO:0009103">
    <property type="term" value="P:lipopolysaccharide biosynthetic process"/>
    <property type="evidence" value="ECO:0007669"/>
    <property type="project" value="UniProtKB-ARBA"/>
</dbReference>
<dbReference type="InterPro" id="IPR038731">
    <property type="entry name" value="RgtA/B/C-like"/>
</dbReference>
<dbReference type="InterPro" id="IPR050297">
    <property type="entry name" value="LipidA_mod_glycosyltrf_83"/>
</dbReference>
<dbReference type="GO" id="GO:0010041">
    <property type="term" value="P:response to iron(III) ion"/>
    <property type="evidence" value="ECO:0007669"/>
    <property type="project" value="TreeGrafter"/>
</dbReference>
<reference evidence="10 11" key="1">
    <citation type="journal article" date="2012" name="Extremophiles">
        <title>Thermotomaculum hydrothermale gen. nov., sp. nov., a novel heterotrophic thermophile within the phylum Acidobacteria from a deep-sea hydrothermal vent chimney in the Southern Okinawa Trough.</title>
        <authorList>
            <person name="Izumi H."/>
            <person name="Nunoura T."/>
            <person name="Miyazaki M."/>
            <person name="Mino S."/>
            <person name="Toki T."/>
            <person name="Takai K."/>
            <person name="Sako Y."/>
            <person name="Sawabe T."/>
            <person name="Nakagawa S."/>
        </authorList>
    </citation>
    <scope>NUCLEOTIDE SEQUENCE [LARGE SCALE GENOMIC DNA]</scope>
    <source>
        <strain evidence="10 11">AC55</strain>
    </source>
</reference>
<evidence type="ECO:0000256" key="5">
    <source>
        <dbReference type="ARBA" id="ARBA00022692"/>
    </source>
</evidence>
<feature type="transmembrane region" description="Helical" evidence="8">
    <location>
        <begin position="86"/>
        <end position="107"/>
    </location>
</feature>
<feature type="transmembrane region" description="Helical" evidence="8">
    <location>
        <begin position="338"/>
        <end position="355"/>
    </location>
</feature>
<name>A0A7R6PQ27_9BACT</name>
<feature type="transmembrane region" description="Helical" evidence="8">
    <location>
        <begin position="289"/>
        <end position="306"/>
    </location>
</feature>
<evidence type="ECO:0000313" key="11">
    <source>
        <dbReference type="Proteomes" id="UP000595564"/>
    </source>
</evidence>
<feature type="transmembrane region" description="Helical" evidence="8">
    <location>
        <begin position="255"/>
        <end position="277"/>
    </location>
</feature>
<evidence type="ECO:0000259" key="9">
    <source>
        <dbReference type="Pfam" id="PF13231"/>
    </source>
</evidence>
<dbReference type="GO" id="GO:0005886">
    <property type="term" value="C:plasma membrane"/>
    <property type="evidence" value="ECO:0007669"/>
    <property type="project" value="UniProtKB-SubCell"/>
</dbReference>
<dbReference type="EC" id="2.4.2.43" evidence="10"/>
<dbReference type="Pfam" id="PF13231">
    <property type="entry name" value="PMT_2"/>
    <property type="match status" value="1"/>
</dbReference>
<organism evidence="10 11">
    <name type="scientific">Thermotomaculum hydrothermale</name>
    <dbReference type="NCBI Taxonomy" id="981385"/>
    <lineage>
        <taxon>Bacteria</taxon>
        <taxon>Pseudomonadati</taxon>
        <taxon>Acidobacteriota</taxon>
        <taxon>Holophagae</taxon>
        <taxon>Thermotomaculales</taxon>
        <taxon>Thermotomaculaceae</taxon>
        <taxon>Thermotomaculum</taxon>
    </lineage>
</organism>
<feature type="transmembrane region" description="Helical" evidence="8">
    <location>
        <begin position="312"/>
        <end position="331"/>
    </location>
</feature>
<evidence type="ECO:0000256" key="6">
    <source>
        <dbReference type="ARBA" id="ARBA00022989"/>
    </source>
</evidence>
<dbReference type="PANTHER" id="PTHR33908:SF3">
    <property type="entry name" value="UNDECAPRENYL PHOSPHATE-ALPHA-4-AMINO-4-DEOXY-L-ARABINOSE ARABINOSYL TRANSFERASE"/>
    <property type="match status" value="1"/>
</dbReference>
<sequence length="524" mass="61183">MTKRNKYILIIILFGFFSFLFFETKVPFTETSDARYSEIAYETLVYNHYLIPTQNRIIHITKPPLTYWLTALGFKIFGVNEFGGRFFSGICGILSAILVFFISLKLFKNEDIALLSGIIFETTPLIIGASRIVTTDIFLLTTMLFSIYYFLEFEENENNKSLYLFWMWLGISGFVKGPLGYLQVLPVVLIYLTITKQKEKIKKLFKPIPVLISLIIATWWFVYIFAKIPNSIDYLLGKQFASRLTSKGFGHPKSFYYYFEGLLYFAYPWIFGIIFSIKTVLNDLKNKNEFKFLAIMFLFPILFFSIPVSKLSLYILLSLAALSIMVSYVLLEKEKCSLFILSAIFEITIVVVALKKHLISFNFPFSLLVLFLIAFNLFIPFLKTNKIRSIFAGIKIISILLIILYTISLSPEKYLFTMKTTAKFINKLPEKPKKVYLVGFNSRSFILYTKIHPIETRFDKEFIYSDPETKKLLIHINELKKRWQIEKDSLIVVRNRDAEKYLKEFSGSKIIFKDNRFSVLSHRK</sequence>
<dbReference type="KEGG" id="thyd:TTHT_0704"/>
<feature type="transmembrane region" description="Helical" evidence="8">
    <location>
        <begin position="128"/>
        <end position="151"/>
    </location>
</feature>
<feature type="domain" description="Glycosyltransferase RgtA/B/C/D-like" evidence="9">
    <location>
        <begin position="62"/>
        <end position="218"/>
    </location>
</feature>
<keyword evidence="6 8" id="KW-1133">Transmembrane helix</keyword>
<dbReference type="RefSeq" id="WP_201328620.1">
    <property type="nucleotide sequence ID" value="NZ_AP017470.1"/>
</dbReference>
<evidence type="ECO:0000313" key="10">
    <source>
        <dbReference type="EMBL" id="BBB32276.1"/>
    </source>
</evidence>
<dbReference type="EMBL" id="AP017470">
    <property type="protein sequence ID" value="BBB32276.1"/>
    <property type="molecule type" value="Genomic_DNA"/>
</dbReference>
<evidence type="ECO:0000256" key="1">
    <source>
        <dbReference type="ARBA" id="ARBA00004651"/>
    </source>
</evidence>
<feature type="transmembrane region" description="Helical" evidence="8">
    <location>
        <begin position="361"/>
        <end position="382"/>
    </location>
</feature>
<keyword evidence="11" id="KW-1185">Reference proteome</keyword>
<evidence type="ECO:0000256" key="2">
    <source>
        <dbReference type="ARBA" id="ARBA00022475"/>
    </source>
</evidence>
<keyword evidence="7 8" id="KW-0472">Membrane</keyword>
<feature type="transmembrane region" description="Helical" evidence="8">
    <location>
        <begin position="7"/>
        <end position="22"/>
    </location>
</feature>
<evidence type="ECO:0000256" key="4">
    <source>
        <dbReference type="ARBA" id="ARBA00022679"/>
    </source>
</evidence>
<dbReference type="GO" id="GO:0103015">
    <property type="term" value="F:4-amino-4-deoxy-L-arabinose transferase activity"/>
    <property type="evidence" value="ECO:0007669"/>
    <property type="project" value="UniProtKB-EC"/>
</dbReference>
<keyword evidence="3 10" id="KW-0328">Glycosyltransferase</keyword>
<evidence type="ECO:0000256" key="7">
    <source>
        <dbReference type="ARBA" id="ARBA00023136"/>
    </source>
</evidence>
<protein>
    <submittedName>
        <fullName evidence="10">4-amino-4-deoxy-L-arabinose transferase</fullName>
        <ecNumber evidence="10">2.4.2.43</ecNumber>
    </submittedName>
</protein>